<dbReference type="InterPro" id="IPR000195">
    <property type="entry name" value="Rab-GAP-TBC_dom"/>
</dbReference>
<dbReference type="Pfam" id="PF00566">
    <property type="entry name" value="RabGAP-TBC"/>
    <property type="match status" value="1"/>
</dbReference>
<dbReference type="SUPFAM" id="SSF47923">
    <property type="entry name" value="Ypt/Rab-GAP domain of gyp1p"/>
    <property type="match status" value="2"/>
</dbReference>
<dbReference type="RefSeq" id="XP_006825194.1">
    <property type="nucleotide sequence ID" value="XM_006825131.1"/>
</dbReference>
<sequence>MWVKPEEVLLANALWVTERANPFFLLQRRKGHGGGGLTSLLVGTIDTVLDTKPPPYRILHQTPNSEVFWTVSTSLHKREILHHWEWLEQNVMQILGAFEDEDDATEFVKCKIESIIANSVAKTEEPKEDEDTRIFKSATQKWRRHFRMPEEEKLVNYYSCSYWKGKMPRQGWMYLSVNHLCFYSFLMGTEARLVIRWTDITHLERSNSMIFPESIKVSTREKDHYFAMFIHPYETFNMMEQLANLAMKQLLSEEGFEEDRSLPSRSDIRTRAPKKISSLKRDLDARARSETYRIADLCQSSRRRERNQSDGPLPVALPGGLNHMATHPGYYLSLIEQSLGKESIATDEIERDLHRSLPEHPAFQSELGIAALRRVLTAYAWRNPSIGYCQAMNIVTSVLLLYASEEEAFWLLVAICERLLPDYYNTRVVGALIDQGVFEALTKTYLPDLFDRMDNLGLLNMVSLSWFLTIFLSVMPFESAVNIMDCFFYDGAKVIFQIALEILDANKDKLLECADDGEAMTALGDYLENVANKDATLPHMPHTSAMSYGEVPSVEVSQLIRESYIKFGNLGNETIDKMRFKQRLKVVQGLEDTARRNVLRSVAPDVNFNQKELEDLYNLFKEEQLTNSFWSQNFQPMDPSLPMYAQMRIDQEKFKTLFLALSPWGLGVYAGQLANRAFRLLDEDHDSNINFKEFAFVMNSMCKGDLPDRLRMLYLLHMPPALIPEDLESPSPIEPKIFEQMGKFFI</sequence>
<dbReference type="InterPro" id="IPR004182">
    <property type="entry name" value="GRAM"/>
</dbReference>
<dbReference type="Gene3D" id="1.10.472.80">
    <property type="entry name" value="Ypt/Rab-GAP domain of gyp1p, domain 3"/>
    <property type="match status" value="1"/>
</dbReference>
<proteinExistence type="predicted"/>
<dbReference type="PANTHER" id="PTHR47666">
    <property type="entry name" value="PROTEIN VASCULAR ASSOCIATED DEATH 1, CHLOROPLASTIC"/>
    <property type="match status" value="1"/>
</dbReference>
<keyword evidence="6" id="KW-1185">Reference proteome</keyword>
<evidence type="ECO:0000313" key="7">
    <source>
        <dbReference type="RefSeq" id="XP_006825194.1"/>
    </source>
</evidence>
<evidence type="ECO:0000259" key="5">
    <source>
        <dbReference type="PROSITE" id="PS50222"/>
    </source>
</evidence>
<dbReference type="Gene3D" id="2.30.29.30">
    <property type="entry name" value="Pleckstrin-homology domain (PH domain)/Phosphotyrosine-binding domain (PTB)"/>
    <property type="match status" value="1"/>
</dbReference>
<dbReference type="CDD" id="cd13351">
    <property type="entry name" value="PH-GRAM1_TCB1D9_TCB1D9B"/>
    <property type="match status" value="1"/>
</dbReference>
<dbReference type="PROSITE" id="PS50086">
    <property type="entry name" value="TBC_RABGAP"/>
    <property type="match status" value="1"/>
</dbReference>
<dbReference type="PROSITE" id="PS50222">
    <property type="entry name" value="EF_HAND_2"/>
    <property type="match status" value="1"/>
</dbReference>
<dbReference type="SMART" id="SM00164">
    <property type="entry name" value="TBC"/>
    <property type="match status" value="1"/>
</dbReference>
<keyword evidence="2" id="KW-0677">Repeat</keyword>
<dbReference type="Proteomes" id="UP000694865">
    <property type="component" value="Unplaced"/>
</dbReference>
<dbReference type="InterPro" id="IPR035969">
    <property type="entry name" value="Rab-GAP_TBC_sf"/>
</dbReference>
<dbReference type="InterPro" id="IPR011993">
    <property type="entry name" value="PH-like_dom_sf"/>
</dbReference>
<dbReference type="Pfam" id="PF02893">
    <property type="entry name" value="GRAM"/>
    <property type="match status" value="1"/>
</dbReference>
<evidence type="ECO:0000259" key="4">
    <source>
        <dbReference type="PROSITE" id="PS50086"/>
    </source>
</evidence>
<keyword evidence="1" id="KW-0343">GTPase activation</keyword>
<dbReference type="GeneID" id="100372701"/>
<protein>
    <submittedName>
        <fullName evidence="7">TBC1 domain family member 9-like</fullName>
    </submittedName>
</protein>
<name>A0ABM0MYV3_SACKO</name>
<dbReference type="Gene3D" id="1.10.238.10">
    <property type="entry name" value="EF-hand"/>
    <property type="match status" value="1"/>
</dbReference>
<feature type="region of interest" description="Disordered" evidence="3">
    <location>
        <begin position="298"/>
        <end position="318"/>
    </location>
</feature>
<dbReference type="Gene3D" id="1.10.8.270">
    <property type="entry name" value="putative rabgap domain of human tbc1 domain family member 14 like domains"/>
    <property type="match status" value="1"/>
</dbReference>
<evidence type="ECO:0000256" key="1">
    <source>
        <dbReference type="ARBA" id="ARBA00022468"/>
    </source>
</evidence>
<evidence type="ECO:0000313" key="6">
    <source>
        <dbReference type="Proteomes" id="UP000694865"/>
    </source>
</evidence>
<dbReference type="PANTHER" id="PTHR47666:SF1">
    <property type="entry name" value="PROTEIN VASCULAR ASSOCIATED DEATH 1, CHLOROPLASTIC"/>
    <property type="match status" value="1"/>
</dbReference>
<evidence type="ECO:0000256" key="2">
    <source>
        <dbReference type="ARBA" id="ARBA00022737"/>
    </source>
</evidence>
<dbReference type="InterPro" id="IPR036014">
    <property type="entry name" value="TCB1D9/TCB1D9B_PH-GRAM1"/>
</dbReference>
<dbReference type="SUPFAM" id="SSF47473">
    <property type="entry name" value="EF-hand"/>
    <property type="match status" value="1"/>
</dbReference>
<dbReference type="InterPro" id="IPR002048">
    <property type="entry name" value="EF_hand_dom"/>
</dbReference>
<feature type="domain" description="EF-hand" evidence="5">
    <location>
        <begin position="669"/>
        <end position="704"/>
    </location>
</feature>
<dbReference type="SMART" id="SM00568">
    <property type="entry name" value="GRAM"/>
    <property type="match status" value="1"/>
</dbReference>
<gene>
    <name evidence="7" type="primary">LOC100372701</name>
</gene>
<dbReference type="InterPro" id="IPR011992">
    <property type="entry name" value="EF-hand-dom_pair"/>
</dbReference>
<organism evidence="6 7">
    <name type="scientific">Saccoglossus kowalevskii</name>
    <name type="common">Acorn worm</name>
    <dbReference type="NCBI Taxonomy" id="10224"/>
    <lineage>
        <taxon>Eukaryota</taxon>
        <taxon>Metazoa</taxon>
        <taxon>Hemichordata</taxon>
        <taxon>Enteropneusta</taxon>
        <taxon>Harrimaniidae</taxon>
        <taxon>Saccoglossus</taxon>
    </lineage>
</organism>
<reference evidence="7" key="1">
    <citation type="submission" date="2025-08" db="UniProtKB">
        <authorList>
            <consortium name="RefSeq"/>
        </authorList>
    </citation>
    <scope>IDENTIFICATION</scope>
    <source>
        <tissue evidence="7">Testes</tissue>
    </source>
</reference>
<evidence type="ECO:0000256" key="3">
    <source>
        <dbReference type="SAM" id="MobiDB-lite"/>
    </source>
</evidence>
<feature type="domain" description="Rab-GAP TBC" evidence="4">
    <location>
        <begin position="325"/>
        <end position="491"/>
    </location>
</feature>
<accession>A0ABM0MYV3</accession>